<gene>
    <name evidence="6" type="ORF">ABQM86_02410</name>
</gene>
<dbReference type="InterPro" id="IPR036388">
    <property type="entry name" value="WH-like_DNA-bd_sf"/>
</dbReference>
<keyword evidence="2" id="KW-0805">Transcription regulation</keyword>
<dbReference type="PANTHER" id="PTHR43133:SF8">
    <property type="entry name" value="RNA POLYMERASE SIGMA FACTOR HI_1459-RELATED"/>
    <property type="match status" value="1"/>
</dbReference>
<sequence>MSVQTMPCPNRGDPAATEPLSDQQLLAMVRGGDVAAFGELFIRYRRVGGFVARTESNNPGDAADIVGEAFAAVLQSIIAGGGPVESFRPYLLTTIRRMAHRKNQTSARMVLTDSRTVDARAFAGDDHVLGTHESIILVRAFRELPRRWQDVLWYVDVEGLKPAQAGPLLGLTPNALSALAMRAREGLRQMYLQKHVGEPTIRSCAPYLRHFGRYVRNGLSGNAQAKIRRHTDQCTHCSAVLAELRELQAPMGANAMGQPALGDVLVRGD</sequence>
<evidence type="ECO:0000256" key="1">
    <source>
        <dbReference type="ARBA" id="ARBA00010641"/>
    </source>
</evidence>
<dbReference type="Gene3D" id="1.10.1740.10">
    <property type="match status" value="1"/>
</dbReference>
<dbReference type="PANTHER" id="PTHR43133">
    <property type="entry name" value="RNA POLYMERASE ECF-TYPE SIGMA FACTO"/>
    <property type="match status" value="1"/>
</dbReference>
<evidence type="ECO:0000313" key="6">
    <source>
        <dbReference type="EMBL" id="XDV72061.1"/>
    </source>
</evidence>
<accession>A0AB39YQA3</accession>
<dbReference type="Gene3D" id="1.10.10.1320">
    <property type="entry name" value="Anti-sigma factor, zinc-finger domain"/>
    <property type="match status" value="1"/>
</dbReference>
<dbReference type="GO" id="GO:0003677">
    <property type="term" value="F:DNA binding"/>
    <property type="evidence" value="ECO:0007669"/>
    <property type="project" value="UniProtKB-KW"/>
</dbReference>
<dbReference type="GO" id="GO:0006352">
    <property type="term" value="P:DNA-templated transcription initiation"/>
    <property type="evidence" value="ECO:0007669"/>
    <property type="project" value="InterPro"/>
</dbReference>
<reference evidence="6" key="1">
    <citation type="submission" date="2024-07" db="EMBL/GenBank/DDBJ databases">
        <authorList>
            <person name="Li J."/>
            <person name="Wei H."/>
            <person name="Ma J."/>
        </authorList>
    </citation>
    <scope>NUCLEOTIDE SEQUENCE</scope>
    <source>
        <strain evidence="6">AMU7</strain>
    </source>
</reference>
<dbReference type="InterPro" id="IPR013325">
    <property type="entry name" value="RNA_pol_sigma_r2"/>
</dbReference>
<keyword evidence="4" id="KW-0238">DNA-binding</keyword>
<evidence type="ECO:0000256" key="5">
    <source>
        <dbReference type="ARBA" id="ARBA00023163"/>
    </source>
</evidence>
<evidence type="ECO:0000256" key="2">
    <source>
        <dbReference type="ARBA" id="ARBA00023015"/>
    </source>
</evidence>
<keyword evidence="3" id="KW-0731">Sigma factor</keyword>
<evidence type="ECO:0000256" key="3">
    <source>
        <dbReference type="ARBA" id="ARBA00023082"/>
    </source>
</evidence>
<dbReference type="NCBIfam" id="TIGR02937">
    <property type="entry name" value="sigma70-ECF"/>
    <property type="match status" value="1"/>
</dbReference>
<evidence type="ECO:0000256" key="4">
    <source>
        <dbReference type="ARBA" id="ARBA00023125"/>
    </source>
</evidence>
<dbReference type="InterPro" id="IPR013324">
    <property type="entry name" value="RNA_pol_sigma_r3/r4-like"/>
</dbReference>
<dbReference type="EMBL" id="CP165735">
    <property type="protein sequence ID" value="XDV72061.1"/>
    <property type="molecule type" value="Genomic_DNA"/>
</dbReference>
<dbReference type="RefSeq" id="WP_369745845.1">
    <property type="nucleotide sequence ID" value="NZ_CP165735.1"/>
</dbReference>
<dbReference type="SUPFAM" id="SSF88946">
    <property type="entry name" value="Sigma2 domain of RNA polymerase sigma factors"/>
    <property type="match status" value="1"/>
</dbReference>
<dbReference type="Gene3D" id="1.10.10.10">
    <property type="entry name" value="Winged helix-like DNA-binding domain superfamily/Winged helix DNA-binding domain"/>
    <property type="match status" value="1"/>
</dbReference>
<proteinExistence type="inferred from homology"/>
<dbReference type="AlphaFoldDB" id="A0AB39YQA3"/>
<name>A0AB39YQA3_9MICC</name>
<dbReference type="SUPFAM" id="SSF88659">
    <property type="entry name" value="Sigma3 and sigma4 domains of RNA polymerase sigma factors"/>
    <property type="match status" value="1"/>
</dbReference>
<dbReference type="InterPro" id="IPR014284">
    <property type="entry name" value="RNA_pol_sigma-70_dom"/>
</dbReference>
<dbReference type="GO" id="GO:0016987">
    <property type="term" value="F:sigma factor activity"/>
    <property type="evidence" value="ECO:0007669"/>
    <property type="project" value="UniProtKB-KW"/>
</dbReference>
<comment type="similarity">
    <text evidence="1">Belongs to the sigma-70 factor family. ECF subfamily.</text>
</comment>
<dbReference type="InterPro" id="IPR041916">
    <property type="entry name" value="Anti_sigma_zinc_sf"/>
</dbReference>
<dbReference type="InterPro" id="IPR039425">
    <property type="entry name" value="RNA_pol_sigma-70-like"/>
</dbReference>
<keyword evidence="5" id="KW-0804">Transcription</keyword>
<protein>
    <submittedName>
        <fullName evidence="6">RNA polymerase sigma factor</fullName>
    </submittedName>
</protein>
<organism evidence="6">
    <name type="scientific">Paenarthrobacter sp. AMU7</name>
    <dbReference type="NCBI Taxonomy" id="3162492"/>
    <lineage>
        <taxon>Bacteria</taxon>
        <taxon>Bacillati</taxon>
        <taxon>Actinomycetota</taxon>
        <taxon>Actinomycetes</taxon>
        <taxon>Micrococcales</taxon>
        <taxon>Micrococcaceae</taxon>
        <taxon>Paenarthrobacter</taxon>
    </lineage>
</organism>